<dbReference type="InterPro" id="IPR021860">
    <property type="entry name" value="Peptidase_S12_Pab87-rel_C"/>
</dbReference>
<accession>A0A162N5Z6</accession>
<dbReference type="Pfam" id="PF00144">
    <property type="entry name" value="Beta-lactamase"/>
    <property type="match status" value="1"/>
</dbReference>
<feature type="domain" description="Beta-lactamase-related" evidence="1">
    <location>
        <begin position="4"/>
        <end position="140"/>
    </location>
</feature>
<reference evidence="3 4" key="1">
    <citation type="journal article" date="2016" name="Genome Biol. Evol.">
        <title>Divergent and convergent evolution of fungal pathogenicity.</title>
        <authorList>
            <person name="Shang Y."/>
            <person name="Xiao G."/>
            <person name="Zheng P."/>
            <person name="Cen K."/>
            <person name="Zhan S."/>
            <person name="Wang C."/>
        </authorList>
    </citation>
    <scope>NUCLEOTIDE SEQUENCE [LARGE SCALE GENOMIC DNA]</scope>
    <source>
        <strain evidence="3 4">RCEF 1005</strain>
    </source>
</reference>
<name>A0A162N5Z6_CORDF</name>
<gene>
    <name evidence="3" type="ORF">LEL_05753</name>
</gene>
<evidence type="ECO:0000313" key="4">
    <source>
        <dbReference type="Proteomes" id="UP000076881"/>
    </source>
</evidence>
<protein>
    <submittedName>
        <fullName evidence="3">Beta-lactamase/transpeptidase-like protein</fullName>
    </submittedName>
</protein>
<dbReference type="AlphaFoldDB" id="A0A162N5Z6"/>
<feature type="domain" description="Peptidase S12 Pab87-related C-terminal" evidence="2">
    <location>
        <begin position="182"/>
        <end position="286"/>
    </location>
</feature>
<sequence length="303" mass="33400">MASAGAMKSTMSDMLVLYSALLGAFQDQSLSGATSSSTSPFRQVAALFAKHSTIQPGSDYGPGWCLTELPGQAGLVGVNSYESPDGMPVIGKETKPQRLFYHNGAMCGALSAVYLLPDSDFVVVVLGNSFDLYDTPDFAAQLVIEAIIGAANPVDFVPIAKKTVANALSHHPEMNAQLERERTRGTSPKALLYDYEGYYNSAEGNDYGFRVTVLGDKLRVNVQGLADTYYDLEHYEHDIFVFECDRDAETKRIIYPNASIMMHKFFFEVDERGEVLRVRWAHDFTYPSGELFKKGRAPSTLKP</sequence>
<dbReference type="EMBL" id="AZHF01000004">
    <property type="protein sequence ID" value="OAA76069.1"/>
    <property type="molecule type" value="Genomic_DNA"/>
</dbReference>
<dbReference type="STRING" id="1081108.A0A162N5Z6"/>
<dbReference type="Proteomes" id="UP000076881">
    <property type="component" value="Unassembled WGS sequence"/>
</dbReference>
<dbReference type="InterPro" id="IPR012338">
    <property type="entry name" value="Beta-lactam/transpept-like"/>
</dbReference>
<evidence type="ECO:0000313" key="3">
    <source>
        <dbReference type="EMBL" id="OAA76069.1"/>
    </source>
</evidence>
<dbReference type="Gene3D" id="3.40.710.10">
    <property type="entry name" value="DD-peptidase/beta-lactamase superfamily"/>
    <property type="match status" value="1"/>
</dbReference>
<comment type="caution">
    <text evidence="3">The sequence shown here is derived from an EMBL/GenBank/DDBJ whole genome shotgun (WGS) entry which is preliminary data.</text>
</comment>
<keyword evidence="4" id="KW-1185">Reference proteome</keyword>
<evidence type="ECO:0000259" key="2">
    <source>
        <dbReference type="Pfam" id="PF11954"/>
    </source>
</evidence>
<organism evidence="3 4">
    <name type="scientific">Akanthomyces lecanii RCEF 1005</name>
    <dbReference type="NCBI Taxonomy" id="1081108"/>
    <lineage>
        <taxon>Eukaryota</taxon>
        <taxon>Fungi</taxon>
        <taxon>Dikarya</taxon>
        <taxon>Ascomycota</taxon>
        <taxon>Pezizomycotina</taxon>
        <taxon>Sordariomycetes</taxon>
        <taxon>Hypocreomycetidae</taxon>
        <taxon>Hypocreales</taxon>
        <taxon>Cordycipitaceae</taxon>
        <taxon>Akanthomyces</taxon>
        <taxon>Cordyceps confragosa</taxon>
    </lineage>
</organism>
<dbReference type="Pfam" id="PF11954">
    <property type="entry name" value="DUF3471"/>
    <property type="match status" value="1"/>
</dbReference>
<evidence type="ECO:0000259" key="1">
    <source>
        <dbReference type="Pfam" id="PF00144"/>
    </source>
</evidence>
<dbReference type="SUPFAM" id="SSF56601">
    <property type="entry name" value="beta-lactamase/transpeptidase-like"/>
    <property type="match status" value="1"/>
</dbReference>
<dbReference type="InterPro" id="IPR001466">
    <property type="entry name" value="Beta-lactam-related"/>
</dbReference>
<proteinExistence type="predicted"/>
<dbReference type="OrthoDB" id="5946976at2759"/>